<proteinExistence type="predicted"/>
<dbReference type="RefSeq" id="WP_057791247.1">
    <property type="nucleotide sequence ID" value="NZ_CANLMS010000007.1"/>
</dbReference>
<keyword evidence="1" id="KW-0472">Membrane</keyword>
<organism evidence="3 5">
    <name type="scientific">Alteromonas stellipolaris</name>
    <dbReference type="NCBI Taxonomy" id="233316"/>
    <lineage>
        <taxon>Bacteria</taxon>
        <taxon>Pseudomonadati</taxon>
        <taxon>Pseudomonadota</taxon>
        <taxon>Gammaproteobacteria</taxon>
        <taxon>Alteromonadales</taxon>
        <taxon>Alteromonadaceae</taxon>
        <taxon>Alteromonas/Salinimonas group</taxon>
        <taxon>Alteromonas</taxon>
    </lineage>
</organism>
<dbReference type="PANTHER" id="PTHR41795:SF1">
    <property type="entry name" value="EXOPOLYSACCHARIDE SYNTHESIS PROTEIN"/>
    <property type="match status" value="1"/>
</dbReference>
<name>A0AAW7Z1S9_9ALTE</name>
<dbReference type="EMBL" id="JAUOQI010000004">
    <property type="protein sequence ID" value="MDO6577138.1"/>
    <property type="molecule type" value="Genomic_DNA"/>
</dbReference>
<accession>A0AAW7Z1S9</accession>
<keyword evidence="4" id="KW-1185">Reference proteome</keyword>
<protein>
    <submittedName>
        <fullName evidence="3">Exopolysaccharide biosynthesis protein</fullName>
    </submittedName>
</protein>
<dbReference type="KEGG" id="asq:AVL57_12705"/>
<keyword evidence="1" id="KW-0812">Transmembrane</keyword>
<feature type="transmembrane region" description="Helical" evidence="1">
    <location>
        <begin position="130"/>
        <end position="148"/>
    </location>
</feature>
<feature type="transmembrane region" description="Helical" evidence="1">
    <location>
        <begin position="46"/>
        <end position="75"/>
    </location>
</feature>
<dbReference type="Proteomes" id="UP000056750">
    <property type="component" value="Chromosome"/>
</dbReference>
<evidence type="ECO:0000256" key="1">
    <source>
        <dbReference type="SAM" id="Phobius"/>
    </source>
</evidence>
<evidence type="ECO:0000313" key="2">
    <source>
        <dbReference type="EMBL" id="AMJ74744.1"/>
    </source>
</evidence>
<sequence>MFEETGARSMTLYELLGKMQPKNTTDAMAFSEFWNAMEKRGFGPMLALPAFIAATPIGAIPGVPTITGVTILLIAMQILLGRRHPWLPATIMKIEMDADRIEFLVNKMKPVAVRFDRFLMPRWFFMRQPVFRSLIALSCAACGLLMVPLELVPFMGLIPAFAVLIMAIGMATDDGAVALFGLSIALFGFLYGGQQIALGIG</sequence>
<reference evidence="3" key="2">
    <citation type="submission" date="2023-07" db="EMBL/GenBank/DDBJ databases">
        <title>Genome content predicts the carbon catabolic preferences of heterotrophic bacteria.</title>
        <authorList>
            <person name="Gralka M."/>
        </authorList>
    </citation>
    <scope>NUCLEOTIDE SEQUENCE</scope>
    <source>
        <strain evidence="3">F2M12</strain>
    </source>
</reference>
<dbReference type="PIRSF" id="PIRSF033239">
    <property type="entry name" value="ExoD"/>
    <property type="match status" value="1"/>
</dbReference>
<dbReference type="Proteomes" id="UP001170717">
    <property type="component" value="Unassembled WGS sequence"/>
</dbReference>
<dbReference type="EMBL" id="CP013926">
    <property type="protein sequence ID" value="AMJ74744.1"/>
    <property type="molecule type" value="Genomic_DNA"/>
</dbReference>
<evidence type="ECO:0000313" key="3">
    <source>
        <dbReference type="EMBL" id="MDO6577138.1"/>
    </source>
</evidence>
<dbReference type="PANTHER" id="PTHR41795">
    <property type="entry name" value="EXOPOLYSACCHARIDE SYNTHESIS PROTEIN"/>
    <property type="match status" value="1"/>
</dbReference>
<evidence type="ECO:0000313" key="4">
    <source>
        <dbReference type="Proteomes" id="UP000056750"/>
    </source>
</evidence>
<gene>
    <name evidence="2" type="ORF">AVL57_12705</name>
    <name evidence="3" type="ORF">Q4527_07025</name>
</gene>
<feature type="transmembrane region" description="Helical" evidence="1">
    <location>
        <begin position="154"/>
        <end position="172"/>
    </location>
</feature>
<keyword evidence="1" id="KW-1133">Transmembrane helix</keyword>
<evidence type="ECO:0000313" key="5">
    <source>
        <dbReference type="Proteomes" id="UP001170717"/>
    </source>
</evidence>
<feature type="transmembrane region" description="Helical" evidence="1">
    <location>
        <begin position="179"/>
        <end position="200"/>
    </location>
</feature>
<reference evidence="2 4" key="1">
    <citation type="submission" date="2015-12" db="EMBL/GenBank/DDBJ databases">
        <title>Intraspecies pangenome expansion in the marine bacterium Alteromonas.</title>
        <authorList>
            <person name="Lopez-Perez M."/>
            <person name="Rodriguez-Valera F."/>
        </authorList>
    </citation>
    <scope>NUCLEOTIDE SEQUENCE [LARGE SCALE GENOMIC DNA]</scope>
    <source>
        <strain evidence="2 4">LMG 21861</strain>
    </source>
</reference>
<dbReference type="InterPro" id="IPR010331">
    <property type="entry name" value="ExoD"/>
</dbReference>
<dbReference type="Pfam" id="PF06055">
    <property type="entry name" value="ExoD"/>
    <property type="match status" value="1"/>
</dbReference>
<dbReference type="AlphaFoldDB" id="A0AAW7Z1S9"/>